<dbReference type="PaxDb" id="3218-PP1S480_5V6.1"/>
<reference evidence="1 3" key="1">
    <citation type="journal article" date="2008" name="Science">
        <title>The Physcomitrella genome reveals evolutionary insights into the conquest of land by plants.</title>
        <authorList>
            <person name="Rensing S."/>
            <person name="Lang D."/>
            <person name="Zimmer A."/>
            <person name="Terry A."/>
            <person name="Salamov A."/>
            <person name="Shapiro H."/>
            <person name="Nishiyama T."/>
            <person name="Perroud P.-F."/>
            <person name="Lindquist E."/>
            <person name="Kamisugi Y."/>
            <person name="Tanahashi T."/>
            <person name="Sakakibara K."/>
            <person name="Fujita T."/>
            <person name="Oishi K."/>
            <person name="Shin-I T."/>
            <person name="Kuroki Y."/>
            <person name="Toyoda A."/>
            <person name="Suzuki Y."/>
            <person name="Hashimoto A."/>
            <person name="Yamaguchi K."/>
            <person name="Sugano A."/>
            <person name="Kohara Y."/>
            <person name="Fujiyama A."/>
            <person name="Anterola A."/>
            <person name="Aoki S."/>
            <person name="Ashton N."/>
            <person name="Barbazuk W.B."/>
            <person name="Barker E."/>
            <person name="Bennetzen J."/>
            <person name="Bezanilla M."/>
            <person name="Blankenship R."/>
            <person name="Cho S.H."/>
            <person name="Dutcher S."/>
            <person name="Estelle M."/>
            <person name="Fawcett J.A."/>
            <person name="Gundlach H."/>
            <person name="Hanada K."/>
            <person name="Heyl A."/>
            <person name="Hicks K.A."/>
            <person name="Hugh J."/>
            <person name="Lohr M."/>
            <person name="Mayer K."/>
            <person name="Melkozernov A."/>
            <person name="Murata T."/>
            <person name="Nelson D."/>
            <person name="Pils B."/>
            <person name="Prigge M."/>
            <person name="Reiss B."/>
            <person name="Renner T."/>
            <person name="Rombauts S."/>
            <person name="Rushton P."/>
            <person name="Sanderfoot A."/>
            <person name="Schween G."/>
            <person name="Shiu S.-H."/>
            <person name="Stueber K."/>
            <person name="Theodoulou F.L."/>
            <person name="Tu H."/>
            <person name="Van de Peer Y."/>
            <person name="Verrier P.J."/>
            <person name="Waters E."/>
            <person name="Wood A."/>
            <person name="Yang L."/>
            <person name="Cove D."/>
            <person name="Cuming A."/>
            <person name="Hasebe M."/>
            <person name="Lucas S."/>
            <person name="Mishler D.B."/>
            <person name="Reski R."/>
            <person name="Grigoriev I."/>
            <person name="Quatrano R.S."/>
            <person name="Boore J.L."/>
        </authorList>
    </citation>
    <scope>NUCLEOTIDE SEQUENCE [LARGE SCALE GENOMIC DNA]</scope>
    <source>
        <strain evidence="2 3">cv. Gransden 2004</strain>
    </source>
</reference>
<name>A0A2K1KLZ0_PHYPA</name>
<dbReference type="InParanoid" id="A0A2K1KLZ0"/>
<accession>A0A2K1KLZ0</accession>
<reference evidence="2" key="3">
    <citation type="submission" date="2020-12" db="UniProtKB">
        <authorList>
            <consortium name="EnsemblPlants"/>
        </authorList>
    </citation>
    <scope>IDENTIFICATION</scope>
</reference>
<dbReference type="EnsemblPlants" id="Pp3c4_2810V3.1">
    <property type="protein sequence ID" value="PAC:32921918.CDS.1"/>
    <property type="gene ID" value="Pp3c4_2810"/>
</dbReference>
<dbReference type="EMBL" id="ABEU02000004">
    <property type="protein sequence ID" value="PNR54792.1"/>
    <property type="molecule type" value="Genomic_DNA"/>
</dbReference>
<proteinExistence type="predicted"/>
<evidence type="ECO:0000313" key="3">
    <source>
        <dbReference type="Proteomes" id="UP000006727"/>
    </source>
</evidence>
<dbReference type="Gramene" id="Pp3c4_2810V3.1">
    <property type="protein sequence ID" value="PAC:32921918.CDS.1"/>
    <property type="gene ID" value="Pp3c4_2810"/>
</dbReference>
<organism evidence="1">
    <name type="scientific">Physcomitrium patens</name>
    <name type="common">Spreading-leaved earth moss</name>
    <name type="synonym">Physcomitrella patens</name>
    <dbReference type="NCBI Taxonomy" id="3218"/>
    <lineage>
        <taxon>Eukaryota</taxon>
        <taxon>Viridiplantae</taxon>
        <taxon>Streptophyta</taxon>
        <taxon>Embryophyta</taxon>
        <taxon>Bryophyta</taxon>
        <taxon>Bryophytina</taxon>
        <taxon>Bryopsida</taxon>
        <taxon>Funariidae</taxon>
        <taxon>Funariales</taxon>
        <taxon>Funariaceae</taxon>
        <taxon>Physcomitrium</taxon>
    </lineage>
</organism>
<dbReference type="AlphaFoldDB" id="A0A2K1KLZ0"/>
<protein>
    <submittedName>
        <fullName evidence="1 2">Uncharacterized protein</fullName>
    </submittedName>
</protein>
<evidence type="ECO:0000313" key="1">
    <source>
        <dbReference type="EMBL" id="PNR54792.1"/>
    </source>
</evidence>
<keyword evidence="3" id="KW-1185">Reference proteome</keyword>
<gene>
    <name evidence="1" type="ORF">PHYPA_005685</name>
</gene>
<evidence type="ECO:0000313" key="2">
    <source>
        <dbReference type="EnsemblPlants" id="PAC:32921918.CDS.1"/>
    </source>
</evidence>
<sequence>MATPLLAAGALLGVHPSQICAVQSHLVPIPDSYTMDVVLGAKRLSERLRSGIT</sequence>
<dbReference type="Proteomes" id="UP000006727">
    <property type="component" value="Chromosome 4"/>
</dbReference>
<reference evidence="1 3" key="2">
    <citation type="journal article" date="2018" name="Plant J.">
        <title>The Physcomitrella patens chromosome-scale assembly reveals moss genome structure and evolution.</title>
        <authorList>
            <person name="Lang D."/>
            <person name="Ullrich K.K."/>
            <person name="Murat F."/>
            <person name="Fuchs J."/>
            <person name="Jenkins J."/>
            <person name="Haas F.B."/>
            <person name="Piednoel M."/>
            <person name="Gundlach H."/>
            <person name="Van Bel M."/>
            <person name="Meyberg R."/>
            <person name="Vives C."/>
            <person name="Morata J."/>
            <person name="Symeonidi A."/>
            <person name="Hiss M."/>
            <person name="Muchero W."/>
            <person name="Kamisugi Y."/>
            <person name="Saleh O."/>
            <person name="Blanc G."/>
            <person name="Decker E.L."/>
            <person name="van Gessel N."/>
            <person name="Grimwood J."/>
            <person name="Hayes R.D."/>
            <person name="Graham S.W."/>
            <person name="Gunter L.E."/>
            <person name="McDaniel S.F."/>
            <person name="Hoernstein S.N.W."/>
            <person name="Larsson A."/>
            <person name="Li F.W."/>
            <person name="Perroud P.F."/>
            <person name="Phillips J."/>
            <person name="Ranjan P."/>
            <person name="Rokshar D.S."/>
            <person name="Rothfels C.J."/>
            <person name="Schneider L."/>
            <person name="Shu S."/>
            <person name="Stevenson D.W."/>
            <person name="Thummler F."/>
            <person name="Tillich M."/>
            <person name="Villarreal Aguilar J.C."/>
            <person name="Widiez T."/>
            <person name="Wong G.K."/>
            <person name="Wymore A."/>
            <person name="Zhang Y."/>
            <person name="Zimmer A.D."/>
            <person name="Quatrano R.S."/>
            <person name="Mayer K.F.X."/>
            <person name="Goodstein D."/>
            <person name="Casacuberta J.M."/>
            <person name="Vandepoele K."/>
            <person name="Reski R."/>
            <person name="Cuming A.C."/>
            <person name="Tuskan G.A."/>
            <person name="Maumus F."/>
            <person name="Salse J."/>
            <person name="Schmutz J."/>
            <person name="Rensing S.A."/>
        </authorList>
    </citation>
    <scope>NUCLEOTIDE SEQUENCE [LARGE SCALE GENOMIC DNA]</scope>
    <source>
        <strain evidence="2 3">cv. Gransden 2004</strain>
    </source>
</reference>